<reference evidence="2" key="1">
    <citation type="journal article" date="2019" name="Environ. Microbiol.">
        <title>Fungal ecological strategies reflected in gene transcription - a case study of two litter decomposers.</title>
        <authorList>
            <person name="Barbi F."/>
            <person name="Kohler A."/>
            <person name="Barry K."/>
            <person name="Baskaran P."/>
            <person name="Daum C."/>
            <person name="Fauchery L."/>
            <person name="Ihrmark K."/>
            <person name="Kuo A."/>
            <person name="LaButti K."/>
            <person name="Lipzen A."/>
            <person name="Morin E."/>
            <person name="Grigoriev I.V."/>
            <person name="Henrissat B."/>
            <person name="Lindahl B."/>
            <person name="Martin F."/>
        </authorList>
    </citation>
    <scope>NUCLEOTIDE SEQUENCE</scope>
    <source>
        <strain evidence="2">JB14</strain>
    </source>
</reference>
<proteinExistence type="predicted"/>
<organism evidence="2 3">
    <name type="scientific">Gymnopus androsaceus JB14</name>
    <dbReference type="NCBI Taxonomy" id="1447944"/>
    <lineage>
        <taxon>Eukaryota</taxon>
        <taxon>Fungi</taxon>
        <taxon>Dikarya</taxon>
        <taxon>Basidiomycota</taxon>
        <taxon>Agaricomycotina</taxon>
        <taxon>Agaricomycetes</taxon>
        <taxon>Agaricomycetidae</taxon>
        <taxon>Agaricales</taxon>
        <taxon>Marasmiineae</taxon>
        <taxon>Omphalotaceae</taxon>
        <taxon>Gymnopus</taxon>
    </lineage>
</organism>
<feature type="transmembrane region" description="Helical" evidence="1">
    <location>
        <begin position="102"/>
        <end position="126"/>
    </location>
</feature>
<evidence type="ECO:0000313" key="2">
    <source>
        <dbReference type="EMBL" id="KAE9408108.1"/>
    </source>
</evidence>
<dbReference type="OrthoDB" id="10062838at2759"/>
<feature type="transmembrane region" description="Helical" evidence="1">
    <location>
        <begin position="42"/>
        <end position="63"/>
    </location>
</feature>
<keyword evidence="1" id="KW-0812">Transmembrane</keyword>
<evidence type="ECO:0000313" key="3">
    <source>
        <dbReference type="Proteomes" id="UP000799118"/>
    </source>
</evidence>
<keyword evidence="1" id="KW-1133">Transmembrane helix</keyword>
<keyword evidence="3" id="KW-1185">Reference proteome</keyword>
<dbReference type="AlphaFoldDB" id="A0A6A4IFS6"/>
<evidence type="ECO:0000256" key="1">
    <source>
        <dbReference type="SAM" id="Phobius"/>
    </source>
</evidence>
<accession>A0A6A4IFS6</accession>
<protein>
    <submittedName>
        <fullName evidence="2">Uncharacterized protein</fullName>
    </submittedName>
</protein>
<dbReference type="Proteomes" id="UP000799118">
    <property type="component" value="Unassembled WGS sequence"/>
</dbReference>
<sequence length="129" mass="14351">MISQADNKRKPFVALILALGGFVSQTQLTHHVLTVMEYNRPFFVFYVTQSVFSISLFCHLTYLTLSTKASVSGLCKGLRISIVHQLRSGPPSQRIPFPLVRFILIALILTIGFTVPTLLWFVGISLSPA</sequence>
<gene>
    <name evidence="2" type="ORF">BT96DRAFT_22101</name>
</gene>
<dbReference type="EMBL" id="ML769392">
    <property type="protein sequence ID" value="KAE9408108.1"/>
    <property type="molecule type" value="Genomic_DNA"/>
</dbReference>
<keyword evidence="1" id="KW-0472">Membrane</keyword>
<name>A0A6A4IFS6_9AGAR</name>